<dbReference type="Proteomes" id="UP001500630">
    <property type="component" value="Unassembled WGS sequence"/>
</dbReference>
<gene>
    <name evidence="1" type="ORF">GCM10022419_001590</name>
</gene>
<evidence type="ECO:0000313" key="1">
    <source>
        <dbReference type="EMBL" id="GAA3526571.1"/>
    </source>
</evidence>
<accession>A0ABP6V0T3</accession>
<organism evidence="1 2">
    <name type="scientific">Nonomuraea rosea</name>
    <dbReference type="NCBI Taxonomy" id="638574"/>
    <lineage>
        <taxon>Bacteria</taxon>
        <taxon>Bacillati</taxon>
        <taxon>Actinomycetota</taxon>
        <taxon>Actinomycetes</taxon>
        <taxon>Streptosporangiales</taxon>
        <taxon>Streptosporangiaceae</taxon>
        <taxon>Nonomuraea</taxon>
    </lineage>
</organism>
<evidence type="ECO:0008006" key="3">
    <source>
        <dbReference type="Google" id="ProtNLM"/>
    </source>
</evidence>
<proteinExistence type="predicted"/>
<name>A0ABP6V0T3_9ACTN</name>
<dbReference type="RefSeq" id="WP_345557540.1">
    <property type="nucleotide sequence ID" value="NZ_BAABDQ010000001.1"/>
</dbReference>
<evidence type="ECO:0000313" key="2">
    <source>
        <dbReference type="Proteomes" id="UP001500630"/>
    </source>
</evidence>
<protein>
    <recommendedName>
        <fullName evidence="3">Formate hydrogenlyase regulatory protein HycA</fullName>
    </recommendedName>
</protein>
<dbReference type="EMBL" id="BAABDQ010000001">
    <property type="protein sequence ID" value="GAA3526571.1"/>
    <property type="molecule type" value="Genomic_DNA"/>
</dbReference>
<reference evidence="2" key="1">
    <citation type="journal article" date="2019" name="Int. J. Syst. Evol. Microbiol.">
        <title>The Global Catalogue of Microorganisms (GCM) 10K type strain sequencing project: providing services to taxonomists for standard genome sequencing and annotation.</title>
        <authorList>
            <consortium name="The Broad Institute Genomics Platform"/>
            <consortium name="The Broad Institute Genome Sequencing Center for Infectious Disease"/>
            <person name="Wu L."/>
            <person name="Ma J."/>
        </authorList>
    </citation>
    <scope>NUCLEOTIDE SEQUENCE [LARGE SCALE GENOMIC DNA]</scope>
    <source>
        <strain evidence="2">JCM 17326</strain>
    </source>
</reference>
<keyword evidence="2" id="KW-1185">Reference proteome</keyword>
<comment type="caution">
    <text evidence="1">The sequence shown here is derived from an EMBL/GenBank/DDBJ whole genome shotgun (WGS) entry which is preliminary data.</text>
</comment>
<sequence>MTVPGIIPIMYEPGYHTDTIGHWAGGQFFGSVISAFREGYTATDDWLSHKRWYAVLHTFDTTGHHLGSRIEHTGTDDHHRAAVDDAQARLDRWLDELPARRLDDIAIRPFRHLHDGVVFGLVIETFEGEDHAEFYPNRIGFYDPWDGSYDT</sequence>